<evidence type="ECO:0000256" key="7">
    <source>
        <dbReference type="ARBA" id="ARBA00022840"/>
    </source>
</evidence>
<dbReference type="AlphaFoldDB" id="A0A6J4RI86"/>
<sequence length="210" mass="23198">MVLTFRPLEKDPTLRTGSLTVISGSMFSGKTEELIRLSRRALYARRRVQVFKHALETRSEHEEIRSHNGIPHEAIPVGSSEELLERVDPATDVVAVEEAQFFDAGIVEACRQLADCGYEVVVAGLDMDFRGQPFGPMPELLAEADEIVKLRAICARCGRDAARSQRLIDGRPAPASAPIILVGAEESYEARCRHCHEVPESVFQYGLPGV</sequence>
<keyword evidence="5 8" id="KW-0547">Nucleotide-binding</keyword>
<keyword evidence="8" id="KW-0963">Cytoplasm</keyword>
<dbReference type="PANTHER" id="PTHR11441:SF0">
    <property type="entry name" value="THYMIDINE KINASE, CYTOSOLIC"/>
    <property type="match status" value="1"/>
</dbReference>
<evidence type="ECO:0000313" key="13">
    <source>
        <dbReference type="EMBL" id="CAA9474125.1"/>
    </source>
</evidence>
<dbReference type="SUPFAM" id="SSF52540">
    <property type="entry name" value="P-loop containing nucleoside triphosphate hydrolases"/>
    <property type="match status" value="1"/>
</dbReference>
<dbReference type="GO" id="GO:0071897">
    <property type="term" value="P:DNA biosynthetic process"/>
    <property type="evidence" value="ECO:0007669"/>
    <property type="project" value="UniProtKB-KW"/>
</dbReference>
<evidence type="ECO:0000256" key="1">
    <source>
        <dbReference type="ARBA" id="ARBA00007587"/>
    </source>
</evidence>
<dbReference type="EC" id="2.7.1.21" evidence="2 8"/>
<dbReference type="PIRSF" id="PIRSF035805">
    <property type="entry name" value="TK_cell"/>
    <property type="match status" value="1"/>
</dbReference>
<dbReference type="Pfam" id="PF00265">
    <property type="entry name" value="TK"/>
    <property type="match status" value="1"/>
</dbReference>
<name>A0A6J4RI86_9ACTN</name>
<comment type="subcellular location">
    <subcellularLocation>
        <location evidence="8">Cytoplasm</location>
    </subcellularLocation>
</comment>
<feature type="binding site" evidence="8">
    <location>
        <position position="192"/>
    </location>
    <ligand>
        <name>Zn(2+)</name>
        <dbReference type="ChEBI" id="CHEBI:29105"/>
    </ligand>
</feature>
<dbReference type="InterPro" id="IPR020633">
    <property type="entry name" value="Thymidine_kinase_CS"/>
</dbReference>
<reference evidence="13" key="1">
    <citation type="submission" date="2020-02" db="EMBL/GenBank/DDBJ databases">
        <authorList>
            <person name="Meier V. D."/>
        </authorList>
    </citation>
    <scope>NUCLEOTIDE SEQUENCE</scope>
    <source>
        <strain evidence="13">AVDCRST_MAG02</strain>
    </source>
</reference>
<keyword evidence="3 8" id="KW-0237">DNA synthesis</keyword>
<dbReference type="PROSITE" id="PS00603">
    <property type="entry name" value="TK_CELLULAR_TYPE"/>
    <property type="match status" value="1"/>
</dbReference>
<dbReference type="InterPro" id="IPR001267">
    <property type="entry name" value="Thymidine_kinase"/>
</dbReference>
<feature type="binding site" evidence="8">
    <location>
        <begin position="24"/>
        <end position="31"/>
    </location>
    <ligand>
        <name>ATP</name>
        <dbReference type="ChEBI" id="CHEBI:30616"/>
    </ligand>
</feature>
<proteinExistence type="inferred from homology"/>
<organism evidence="13">
    <name type="scientific">uncultured Rubrobacteraceae bacterium</name>
    <dbReference type="NCBI Taxonomy" id="349277"/>
    <lineage>
        <taxon>Bacteria</taxon>
        <taxon>Bacillati</taxon>
        <taxon>Actinomycetota</taxon>
        <taxon>Rubrobacteria</taxon>
        <taxon>Rubrobacterales</taxon>
        <taxon>Rubrobacteraceae</taxon>
        <taxon>environmental samples</taxon>
    </lineage>
</organism>
<evidence type="ECO:0000256" key="10">
    <source>
        <dbReference type="PIRSR" id="PIRSR035805-2"/>
    </source>
</evidence>
<evidence type="ECO:0000256" key="8">
    <source>
        <dbReference type="HAMAP-Rule" id="MF_00124"/>
    </source>
</evidence>
<dbReference type="Gene3D" id="3.40.50.300">
    <property type="entry name" value="P-loop containing nucleotide triphosphate hydrolases"/>
    <property type="match status" value="1"/>
</dbReference>
<dbReference type="Gene3D" id="3.30.60.20">
    <property type="match status" value="1"/>
</dbReference>
<keyword evidence="8" id="KW-0479">Metal-binding</keyword>
<dbReference type="GO" id="GO:0004797">
    <property type="term" value="F:thymidine kinase activity"/>
    <property type="evidence" value="ECO:0007669"/>
    <property type="project" value="UniProtKB-UniRule"/>
</dbReference>
<keyword evidence="6 8" id="KW-0418">Kinase</keyword>
<keyword evidence="7 8" id="KW-0067">ATP-binding</keyword>
<feature type="binding site" evidence="8">
    <location>
        <position position="195"/>
    </location>
    <ligand>
        <name>Zn(2+)</name>
        <dbReference type="ChEBI" id="CHEBI:29105"/>
    </ligand>
</feature>
<accession>A0A6J4RI86</accession>
<keyword evidence="4 8" id="KW-0808">Transferase</keyword>
<feature type="active site" description="Proton acceptor" evidence="8 9">
    <location>
        <position position="98"/>
    </location>
</feature>
<feature type="binding site" evidence="8">
    <location>
        <position position="157"/>
    </location>
    <ligand>
        <name>Zn(2+)</name>
        <dbReference type="ChEBI" id="CHEBI:29105"/>
    </ligand>
</feature>
<keyword evidence="8" id="KW-0862">Zinc</keyword>
<comment type="catalytic activity">
    <reaction evidence="8 11">
        <text>thymidine + ATP = dTMP + ADP + H(+)</text>
        <dbReference type="Rhea" id="RHEA:19129"/>
        <dbReference type="ChEBI" id="CHEBI:15378"/>
        <dbReference type="ChEBI" id="CHEBI:17748"/>
        <dbReference type="ChEBI" id="CHEBI:30616"/>
        <dbReference type="ChEBI" id="CHEBI:63528"/>
        <dbReference type="ChEBI" id="CHEBI:456216"/>
        <dbReference type="EC" id="2.7.1.21"/>
    </reaction>
</comment>
<dbReference type="PANTHER" id="PTHR11441">
    <property type="entry name" value="THYMIDINE KINASE"/>
    <property type="match status" value="1"/>
</dbReference>
<evidence type="ECO:0000256" key="5">
    <source>
        <dbReference type="ARBA" id="ARBA00022741"/>
    </source>
</evidence>
<comment type="similarity">
    <text evidence="1 8 12">Belongs to the thymidine kinase family.</text>
</comment>
<dbReference type="GO" id="GO:0005829">
    <property type="term" value="C:cytosol"/>
    <property type="evidence" value="ECO:0007669"/>
    <property type="project" value="TreeGrafter"/>
</dbReference>
<gene>
    <name evidence="8" type="primary">tdk</name>
    <name evidence="13" type="ORF">AVDCRST_MAG02-4325</name>
</gene>
<evidence type="ECO:0000256" key="11">
    <source>
        <dbReference type="RuleBase" id="RU000544"/>
    </source>
</evidence>
<evidence type="ECO:0000256" key="9">
    <source>
        <dbReference type="PIRSR" id="PIRSR035805-1"/>
    </source>
</evidence>
<evidence type="ECO:0000256" key="4">
    <source>
        <dbReference type="ARBA" id="ARBA00022679"/>
    </source>
</evidence>
<dbReference type="NCBIfam" id="NF003296">
    <property type="entry name" value="PRK04296.1-1"/>
    <property type="match status" value="1"/>
</dbReference>
<comment type="subunit">
    <text evidence="8">Homotetramer.</text>
</comment>
<dbReference type="HAMAP" id="MF_00124">
    <property type="entry name" value="Thymidine_kinase"/>
    <property type="match status" value="1"/>
</dbReference>
<dbReference type="SUPFAM" id="SSF57716">
    <property type="entry name" value="Glucocorticoid receptor-like (DNA-binding domain)"/>
    <property type="match status" value="1"/>
</dbReference>
<feature type="binding site" evidence="10">
    <location>
        <position position="188"/>
    </location>
    <ligand>
        <name>substrate</name>
    </ligand>
</feature>
<protein>
    <recommendedName>
        <fullName evidence="2 8">Thymidine kinase</fullName>
        <ecNumber evidence="2 8">2.7.1.21</ecNumber>
    </recommendedName>
</protein>
<evidence type="ECO:0000256" key="6">
    <source>
        <dbReference type="ARBA" id="ARBA00022777"/>
    </source>
</evidence>
<dbReference type="GO" id="GO:0046104">
    <property type="term" value="P:thymidine metabolic process"/>
    <property type="evidence" value="ECO:0007669"/>
    <property type="project" value="TreeGrafter"/>
</dbReference>
<evidence type="ECO:0000256" key="2">
    <source>
        <dbReference type="ARBA" id="ARBA00012118"/>
    </source>
</evidence>
<dbReference type="GO" id="GO:0005524">
    <property type="term" value="F:ATP binding"/>
    <property type="evidence" value="ECO:0007669"/>
    <property type="project" value="UniProtKB-UniRule"/>
</dbReference>
<feature type="binding site" evidence="8">
    <location>
        <position position="154"/>
    </location>
    <ligand>
        <name>Zn(2+)</name>
        <dbReference type="ChEBI" id="CHEBI:29105"/>
    </ligand>
</feature>
<evidence type="ECO:0000256" key="12">
    <source>
        <dbReference type="RuleBase" id="RU004165"/>
    </source>
</evidence>
<feature type="binding site" evidence="10">
    <location>
        <begin position="180"/>
        <end position="183"/>
    </location>
    <ligand>
        <name>substrate</name>
    </ligand>
</feature>
<dbReference type="EMBL" id="CADCVH010000108">
    <property type="protein sequence ID" value="CAA9474125.1"/>
    <property type="molecule type" value="Genomic_DNA"/>
</dbReference>
<dbReference type="GO" id="GO:0008270">
    <property type="term" value="F:zinc ion binding"/>
    <property type="evidence" value="ECO:0007669"/>
    <property type="project" value="UniProtKB-UniRule"/>
</dbReference>
<feature type="binding site" evidence="8">
    <location>
        <begin position="97"/>
        <end position="100"/>
    </location>
    <ligand>
        <name>ATP</name>
        <dbReference type="ChEBI" id="CHEBI:30616"/>
    </ligand>
</feature>
<evidence type="ECO:0000256" key="3">
    <source>
        <dbReference type="ARBA" id="ARBA00022634"/>
    </source>
</evidence>
<dbReference type="InterPro" id="IPR027417">
    <property type="entry name" value="P-loop_NTPase"/>
</dbReference>